<keyword evidence="3" id="KW-1185">Reference proteome</keyword>
<dbReference type="SUPFAM" id="SSF54695">
    <property type="entry name" value="POZ domain"/>
    <property type="match status" value="1"/>
</dbReference>
<evidence type="ECO:0008006" key="4">
    <source>
        <dbReference type="Google" id="ProtNLM"/>
    </source>
</evidence>
<evidence type="ECO:0000313" key="2">
    <source>
        <dbReference type="EMBL" id="KAK0624710.1"/>
    </source>
</evidence>
<protein>
    <recommendedName>
        <fullName evidence="4">BTB domain-containing protein</fullName>
    </recommendedName>
</protein>
<feature type="compositionally biased region" description="Low complexity" evidence="1">
    <location>
        <begin position="179"/>
        <end position="194"/>
    </location>
</feature>
<dbReference type="Proteomes" id="UP001174934">
    <property type="component" value="Unassembled WGS sequence"/>
</dbReference>
<organism evidence="2 3">
    <name type="scientific">Bombardia bombarda</name>
    <dbReference type="NCBI Taxonomy" id="252184"/>
    <lineage>
        <taxon>Eukaryota</taxon>
        <taxon>Fungi</taxon>
        <taxon>Dikarya</taxon>
        <taxon>Ascomycota</taxon>
        <taxon>Pezizomycotina</taxon>
        <taxon>Sordariomycetes</taxon>
        <taxon>Sordariomycetidae</taxon>
        <taxon>Sordariales</taxon>
        <taxon>Lasiosphaeriaceae</taxon>
        <taxon>Bombardia</taxon>
    </lineage>
</organism>
<feature type="region of interest" description="Disordered" evidence="1">
    <location>
        <begin position="95"/>
        <end position="372"/>
    </location>
</feature>
<accession>A0AA40C4G5</accession>
<feature type="compositionally biased region" description="Basic and acidic residues" evidence="1">
    <location>
        <begin position="106"/>
        <end position="116"/>
    </location>
</feature>
<proteinExistence type="predicted"/>
<dbReference type="EMBL" id="JAULSR010000003">
    <property type="protein sequence ID" value="KAK0624710.1"/>
    <property type="molecule type" value="Genomic_DNA"/>
</dbReference>
<feature type="compositionally biased region" description="Polar residues" evidence="1">
    <location>
        <begin position="161"/>
        <end position="170"/>
    </location>
</feature>
<evidence type="ECO:0000313" key="3">
    <source>
        <dbReference type="Proteomes" id="UP001174934"/>
    </source>
</evidence>
<sequence>MDPPDAPTPIRKRMTSYADALRGFKVLAKPKPAEAASSEPVQAPAENVATSSVPSQVHPVPNPGQDLAQDPAQLLAAAHRASAVAIPRPVETLVVKPSAQSTDEESVSKKGHDLPPQKEASSKTALSTKQPKFSYAQAVKGKQSVILGPKKASSPAIAPTDQFSPSNNPHLASDDNAKAPEASKQSQQASPASETQKNARQTGVAADTIKQQSDSSSSAKQPPNSSKNNKVLGTPKLEQQANFTATANESPSKPGSPSKKSKKKKKKKRAETQTPPNEADNADLQPVSTSAISGAVDPIKQQPKINLKPDQSEAISKAQKQAKQRPWGNRRRSNSGLPKILSPPPSKIPNDGKKPIVGGNCPKAGLARRSSADDMATLDDNFVEALIRKAEGENNIRLETVQLKEERTRAVIDAHDKGNMSNSLWDSQYEWDVMVKCRDTCWRVHHEILSRESDWFKKRLPPKDPHGGYVKFHCHAHTKEQLGNALKFMYDKTYENSAPPPNEPLNGASIPRNVFMFICGASVNCRSLMDFAADAIDNMTRLVAEALPRQAKPRSTDLFHLYHP</sequence>
<evidence type="ECO:0000256" key="1">
    <source>
        <dbReference type="SAM" id="MobiDB-lite"/>
    </source>
</evidence>
<dbReference type="Gene3D" id="3.30.710.10">
    <property type="entry name" value="Potassium Channel Kv1.1, Chain A"/>
    <property type="match status" value="1"/>
</dbReference>
<feature type="compositionally biased region" description="Basic residues" evidence="1">
    <location>
        <begin position="259"/>
        <end position="269"/>
    </location>
</feature>
<reference evidence="2" key="1">
    <citation type="submission" date="2023-06" db="EMBL/GenBank/DDBJ databases">
        <title>Genome-scale phylogeny and comparative genomics of the fungal order Sordariales.</title>
        <authorList>
            <consortium name="Lawrence Berkeley National Laboratory"/>
            <person name="Hensen N."/>
            <person name="Bonometti L."/>
            <person name="Westerberg I."/>
            <person name="Brannstrom I.O."/>
            <person name="Guillou S."/>
            <person name="Cros-Aarteil S."/>
            <person name="Calhoun S."/>
            <person name="Haridas S."/>
            <person name="Kuo A."/>
            <person name="Mondo S."/>
            <person name="Pangilinan J."/>
            <person name="Riley R."/>
            <person name="LaButti K."/>
            <person name="Andreopoulos B."/>
            <person name="Lipzen A."/>
            <person name="Chen C."/>
            <person name="Yanf M."/>
            <person name="Daum C."/>
            <person name="Ng V."/>
            <person name="Clum A."/>
            <person name="Steindorff A."/>
            <person name="Ohm R."/>
            <person name="Martin F."/>
            <person name="Silar P."/>
            <person name="Natvig D."/>
            <person name="Lalanne C."/>
            <person name="Gautier V."/>
            <person name="Ament-velasquez S.L."/>
            <person name="Kruys A."/>
            <person name="Hutchinson M.I."/>
            <person name="Powell A.J."/>
            <person name="Barry K."/>
            <person name="Miller A.N."/>
            <person name="Grigoriev I.V."/>
            <person name="Debuchy R."/>
            <person name="Gladieux P."/>
            <person name="Thoren M.H."/>
            <person name="Johannesson H."/>
        </authorList>
    </citation>
    <scope>NUCLEOTIDE SEQUENCE</scope>
    <source>
        <strain evidence="2">SMH3391-2</strain>
    </source>
</reference>
<dbReference type="InterPro" id="IPR011333">
    <property type="entry name" value="SKP1/BTB/POZ_sf"/>
</dbReference>
<name>A0AA40C4G5_9PEZI</name>
<feature type="compositionally biased region" description="Polar residues" evidence="1">
    <location>
        <begin position="122"/>
        <end position="131"/>
    </location>
</feature>
<gene>
    <name evidence="2" type="ORF">B0T17DRAFT_616899</name>
</gene>
<dbReference type="AlphaFoldDB" id="A0AA40C4G5"/>
<feature type="compositionally biased region" description="Basic residues" evidence="1">
    <location>
        <begin position="320"/>
        <end position="333"/>
    </location>
</feature>
<feature type="region of interest" description="Disordered" evidence="1">
    <location>
        <begin position="31"/>
        <end position="81"/>
    </location>
</feature>
<feature type="compositionally biased region" description="Polar residues" evidence="1">
    <location>
        <begin position="237"/>
        <end position="249"/>
    </location>
</feature>
<comment type="caution">
    <text evidence="2">The sequence shown here is derived from an EMBL/GenBank/DDBJ whole genome shotgun (WGS) entry which is preliminary data.</text>
</comment>
<feature type="compositionally biased region" description="Low complexity" evidence="1">
    <location>
        <begin position="210"/>
        <end position="230"/>
    </location>
</feature>
<feature type="compositionally biased region" description="Low complexity" evidence="1">
    <location>
        <begin position="65"/>
        <end position="81"/>
    </location>
</feature>